<feature type="signal peptide" evidence="1">
    <location>
        <begin position="1"/>
        <end position="23"/>
    </location>
</feature>
<protein>
    <recommendedName>
        <fullName evidence="4">Secreted protein</fullName>
    </recommendedName>
</protein>
<sequence length="85" mass="9114">MDPILQELRAAALLLLVPPPVNATLSCGAFSPRRRRVPATLSKLKVNLSAIYAVKAVVTRNATTALAFSPRGVQFQNAFAVVQLI</sequence>
<keyword evidence="1" id="KW-0732">Signal</keyword>
<dbReference type="EMBL" id="CCBP010000033">
    <property type="protein sequence ID" value="CDO69088.1"/>
    <property type="molecule type" value="Genomic_DNA"/>
</dbReference>
<organism evidence="2 3">
    <name type="scientific">Pycnoporus cinnabarinus</name>
    <name type="common">Cinnabar-red polypore</name>
    <name type="synonym">Trametes cinnabarina</name>
    <dbReference type="NCBI Taxonomy" id="5643"/>
    <lineage>
        <taxon>Eukaryota</taxon>
        <taxon>Fungi</taxon>
        <taxon>Dikarya</taxon>
        <taxon>Basidiomycota</taxon>
        <taxon>Agaricomycotina</taxon>
        <taxon>Agaricomycetes</taxon>
        <taxon>Polyporales</taxon>
        <taxon>Polyporaceae</taxon>
        <taxon>Trametes</taxon>
    </lineage>
</organism>
<feature type="chain" id="PRO_5001587289" description="Secreted protein" evidence="1">
    <location>
        <begin position="24"/>
        <end position="85"/>
    </location>
</feature>
<dbReference type="HOGENOM" id="CLU_2513760_0_0_1"/>
<evidence type="ECO:0000256" key="1">
    <source>
        <dbReference type="SAM" id="SignalP"/>
    </source>
</evidence>
<reference evidence="2" key="1">
    <citation type="submission" date="2014-01" db="EMBL/GenBank/DDBJ databases">
        <title>The genome of the white-rot fungus Pycnoporus cinnabarinus: a basidiomycete model with a versatile arsenal for lignocellulosic biomass breakdown.</title>
        <authorList>
            <person name="Levasseur A."/>
            <person name="Lomascolo A."/>
            <person name="Ruiz-Duenas F.J."/>
            <person name="Uzan E."/>
            <person name="Piumi F."/>
            <person name="Kues U."/>
            <person name="Ram A.F.J."/>
            <person name="Murat C."/>
            <person name="Haon M."/>
            <person name="Benoit I."/>
            <person name="Arfi Y."/>
            <person name="Chevret D."/>
            <person name="Drula E."/>
            <person name="Kwon M.J."/>
            <person name="Gouret P."/>
            <person name="Lesage-Meessen L."/>
            <person name="Lombard V."/>
            <person name="Mariette J."/>
            <person name="Noirot C."/>
            <person name="Park J."/>
            <person name="Patyshakuliyeva A."/>
            <person name="Wieneger R.A.B."/>
            <person name="Wosten H.A.B."/>
            <person name="Martin F."/>
            <person name="Coutinho P.M."/>
            <person name="de Vries R."/>
            <person name="Martinez A.T."/>
            <person name="Klopp C."/>
            <person name="Pontarotti P."/>
            <person name="Henrissat B."/>
            <person name="Record E."/>
        </authorList>
    </citation>
    <scope>NUCLEOTIDE SEQUENCE [LARGE SCALE GENOMIC DNA]</scope>
    <source>
        <strain evidence="2">BRFM137</strain>
    </source>
</reference>
<keyword evidence="3" id="KW-1185">Reference proteome</keyword>
<comment type="caution">
    <text evidence="2">The sequence shown here is derived from an EMBL/GenBank/DDBJ whole genome shotgun (WGS) entry which is preliminary data.</text>
</comment>
<evidence type="ECO:0000313" key="2">
    <source>
        <dbReference type="EMBL" id="CDO69088.1"/>
    </source>
</evidence>
<proteinExistence type="predicted"/>
<evidence type="ECO:0008006" key="4">
    <source>
        <dbReference type="Google" id="ProtNLM"/>
    </source>
</evidence>
<gene>
    <name evidence="2" type="ORF">BN946_scf184992.g37</name>
</gene>
<evidence type="ECO:0000313" key="3">
    <source>
        <dbReference type="Proteomes" id="UP000029665"/>
    </source>
</evidence>
<accession>A0A060S9L8</accession>
<dbReference type="AlphaFoldDB" id="A0A060S9L8"/>
<dbReference type="OrthoDB" id="3257981at2759"/>
<dbReference type="Proteomes" id="UP000029665">
    <property type="component" value="Unassembled WGS sequence"/>
</dbReference>
<name>A0A060S9L8_PYCCI</name>